<proteinExistence type="predicted"/>
<accession>A0A2N0DGP3</accession>
<dbReference type="Proteomes" id="UP000232164">
    <property type="component" value="Unassembled WGS sequence"/>
</dbReference>
<sequence length="210" mass="23481">MGWRSPTYILPAVALGAIVSWPALSAQGNDPDWPCIQRKVPVLSLGQIWNGPELPQTAADWSKDAAIAALVQELSARRVSLPEAQQKISAFEESLSEGERKNRMAMLVRGLFDHMNRERSDVISGIARYAHRQRDMATLLRQEASAVDALRAKPDADPNEVALRNDRLMFQTRVFQERAQSLTFVCEVPTLIEQRLYALTKTIAEALEAK</sequence>
<gene>
    <name evidence="2" type="ORF">CWR43_05680</name>
</gene>
<evidence type="ECO:0000313" key="3">
    <source>
        <dbReference type="Proteomes" id="UP000232164"/>
    </source>
</evidence>
<dbReference type="STRING" id="1041146.GCA_000427985_05289"/>
<name>A0A2N0DGP3_RHISU</name>
<comment type="caution">
    <text evidence="2">The sequence shown here is derived from an EMBL/GenBank/DDBJ whole genome shotgun (WGS) entry which is preliminary data.</text>
</comment>
<dbReference type="RefSeq" id="WP_100770566.1">
    <property type="nucleotide sequence ID" value="NZ_PIQN01000003.1"/>
</dbReference>
<reference evidence="2 3" key="1">
    <citation type="submission" date="2017-11" db="EMBL/GenBank/DDBJ databases">
        <authorList>
            <person name="Han C.G."/>
        </authorList>
    </citation>
    <scope>NUCLEOTIDE SEQUENCE [LARGE SCALE GENOMIC DNA]</scope>
    <source>
        <strain evidence="2 3">HCNT1</strain>
    </source>
</reference>
<keyword evidence="1" id="KW-0732">Signal</keyword>
<evidence type="ECO:0000256" key="1">
    <source>
        <dbReference type="SAM" id="SignalP"/>
    </source>
</evidence>
<dbReference type="EMBL" id="PIQN01000003">
    <property type="protein sequence ID" value="PKA45269.1"/>
    <property type="molecule type" value="Genomic_DNA"/>
</dbReference>
<feature type="signal peptide" evidence="1">
    <location>
        <begin position="1"/>
        <end position="25"/>
    </location>
</feature>
<evidence type="ECO:0000313" key="2">
    <source>
        <dbReference type="EMBL" id="PKA45269.1"/>
    </source>
</evidence>
<protein>
    <recommendedName>
        <fullName evidence="4">Secreted protein</fullName>
    </recommendedName>
</protein>
<dbReference type="AlphaFoldDB" id="A0A2N0DGP3"/>
<evidence type="ECO:0008006" key="4">
    <source>
        <dbReference type="Google" id="ProtNLM"/>
    </source>
</evidence>
<feature type="chain" id="PRO_5014644355" description="Secreted protein" evidence="1">
    <location>
        <begin position="26"/>
        <end position="210"/>
    </location>
</feature>
<organism evidence="2 3">
    <name type="scientific">Rhizobium sullae</name>
    <name type="common">Rhizobium hedysari</name>
    <dbReference type="NCBI Taxonomy" id="50338"/>
    <lineage>
        <taxon>Bacteria</taxon>
        <taxon>Pseudomonadati</taxon>
        <taxon>Pseudomonadota</taxon>
        <taxon>Alphaproteobacteria</taxon>
        <taxon>Hyphomicrobiales</taxon>
        <taxon>Rhizobiaceae</taxon>
        <taxon>Rhizobium/Agrobacterium group</taxon>
        <taxon>Rhizobium</taxon>
    </lineage>
</organism>
<reference evidence="2 3" key="2">
    <citation type="submission" date="2017-12" db="EMBL/GenBank/DDBJ databases">
        <title>Genome sequence of Rhizobium sullae HCNT1 isolated from Sulla coronaria nodules and featuring peculiar denitrification phenotypes.</title>
        <authorList>
            <person name="De Diego-Diaz B."/>
            <person name="Treu L."/>
            <person name="Campanaro S."/>
            <person name="Da Silva Duarte V."/>
            <person name="Basaglia M."/>
            <person name="Favaro L."/>
            <person name="Casella S."/>
            <person name="Squartini A."/>
        </authorList>
    </citation>
    <scope>NUCLEOTIDE SEQUENCE [LARGE SCALE GENOMIC DNA]</scope>
    <source>
        <strain evidence="2 3">HCNT1</strain>
    </source>
</reference>